<proteinExistence type="predicted"/>
<keyword evidence="2" id="KW-1185">Reference proteome</keyword>
<name>A0ACB8ZK10_ARCLA</name>
<comment type="caution">
    <text evidence="1">The sequence shown here is derived from an EMBL/GenBank/DDBJ whole genome shotgun (WGS) entry which is preliminary data.</text>
</comment>
<reference evidence="1 2" key="2">
    <citation type="journal article" date="2022" name="Mol. Ecol. Resour.">
        <title>The genomes of chicory, endive, great burdock and yacon provide insights into Asteraceae paleo-polyploidization history and plant inulin production.</title>
        <authorList>
            <person name="Fan W."/>
            <person name="Wang S."/>
            <person name="Wang H."/>
            <person name="Wang A."/>
            <person name="Jiang F."/>
            <person name="Liu H."/>
            <person name="Zhao H."/>
            <person name="Xu D."/>
            <person name="Zhang Y."/>
        </authorList>
    </citation>
    <scope>NUCLEOTIDE SEQUENCE [LARGE SCALE GENOMIC DNA]</scope>
    <source>
        <strain evidence="2">cv. Niubang</strain>
    </source>
</reference>
<evidence type="ECO:0000313" key="1">
    <source>
        <dbReference type="EMBL" id="KAI3698076.1"/>
    </source>
</evidence>
<protein>
    <submittedName>
        <fullName evidence="1">Uncharacterized protein</fullName>
    </submittedName>
</protein>
<reference evidence="2" key="1">
    <citation type="journal article" date="2022" name="Mol. Ecol. Resour.">
        <title>The genomes of chicory, endive, great burdock and yacon provide insights into Asteraceae palaeo-polyploidization history and plant inulin production.</title>
        <authorList>
            <person name="Fan W."/>
            <person name="Wang S."/>
            <person name="Wang H."/>
            <person name="Wang A."/>
            <person name="Jiang F."/>
            <person name="Liu H."/>
            <person name="Zhao H."/>
            <person name="Xu D."/>
            <person name="Zhang Y."/>
        </authorList>
    </citation>
    <scope>NUCLEOTIDE SEQUENCE [LARGE SCALE GENOMIC DNA]</scope>
    <source>
        <strain evidence="2">cv. Niubang</strain>
    </source>
</reference>
<dbReference type="EMBL" id="CM042056">
    <property type="protein sequence ID" value="KAI3698076.1"/>
    <property type="molecule type" value="Genomic_DNA"/>
</dbReference>
<dbReference type="Proteomes" id="UP001055879">
    <property type="component" value="Linkage Group LG10"/>
</dbReference>
<evidence type="ECO:0000313" key="2">
    <source>
        <dbReference type="Proteomes" id="UP001055879"/>
    </source>
</evidence>
<organism evidence="1 2">
    <name type="scientific">Arctium lappa</name>
    <name type="common">Greater burdock</name>
    <name type="synonym">Lappa major</name>
    <dbReference type="NCBI Taxonomy" id="4217"/>
    <lineage>
        <taxon>Eukaryota</taxon>
        <taxon>Viridiplantae</taxon>
        <taxon>Streptophyta</taxon>
        <taxon>Embryophyta</taxon>
        <taxon>Tracheophyta</taxon>
        <taxon>Spermatophyta</taxon>
        <taxon>Magnoliopsida</taxon>
        <taxon>eudicotyledons</taxon>
        <taxon>Gunneridae</taxon>
        <taxon>Pentapetalae</taxon>
        <taxon>asterids</taxon>
        <taxon>campanulids</taxon>
        <taxon>Asterales</taxon>
        <taxon>Asteraceae</taxon>
        <taxon>Carduoideae</taxon>
        <taxon>Cardueae</taxon>
        <taxon>Arctiinae</taxon>
        <taxon>Arctium</taxon>
    </lineage>
</organism>
<gene>
    <name evidence="1" type="ORF">L6452_31188</name>
</gene>
<accession>A0ACB8ZK10</accession>
<sequence length="759" mass="83703">MDFYNTSVRYLPGFGPAVPQECSDLGKKYNMGGPICSAPIHDQDCVTSILAYVKSMKESYVAFNLIGFLRSHNHFRGISICSPFLELAQSLCWCLFLSDYKVKNPPVKAQPPEQAGSVILAKEPQLQANFARSVASLSKAQAKKGQGPDTANAISLCRADVEPGMCQTCLNDSIVRLRQSCPNQREAIIYYDICLLRYTNATIIGNNDMNRDVVYLWNVNNASNEEQFNRDLRPLMNKLRSEAAGGGSLLKFAIDNTTGPDFATIYGLAQCVPYLSEQQCNTCLESATNRIPICCDGKAGGRVLTASCNIRYEIYPLAINTSLIPPPPSPPSPPPPPPSPVLQRSPPAVPPTPGKNSNTTRTVIIIVIPTVGVIIVATICIFMVLRRKKISFEKIEDETVDISNVESLQYDFGMVKEATNDFSEDNKLGAGGFGSVYKGKLQNGLEIAVKRLSKDSGQGEIEFKNEVVLVAKLQHRNLVRLLGFSIEGTERLLIYEFLPNASLDQFIFGDPIKRTFLDWDRRFKIIRGVARGLLYLHEDSRLTIIHRDMKASNVLLDAEMNPKIADFGMARLFNPEETHGSTNRIVGTYGYMSPEYAMHGQFSIKSDVFSFGVLVLEIITGQKNTCFRIGKGVEDLLSYAWKSWRDGNISDMIDPALMVGPGSLHEIMRSIHIGLLCVQNNVVDRPTMGSVVLMLNSFSLTLQLPTEPAFFMHSGVEPEMPLEGYISTSGTSGSGTIKRRSSSSQVSINDASISEIIPR</sequence>